<dbReference type="PROSITE" id="PS50005">
    <property type="entry name" value="TPR"/>
    <property type="match status" value="1"/>
</dbReference>
<evidence type="ECO:0000256" key="4">
    <source>
        <dbReference type="SAM" id="SignalP"/>
    </source>
</evidence>
<dbReference type="GO" id="GO:0046813">
    <property type="term" value="P:receptor-mediated virion attachment to host cell"/>
    <property type="evidence" value="ECO:0007669"/>
    <property type="project" value="TreeGrafter"/>
</dbReference>
<proteinExistence type="predicted"/>
<evidence type="ECO:0000313" key="6">
    <source>
        <dbReference type="Proteomes" id="UP000269883"/>
    </source>
</evidence>
<evidence type="ECO:0000256" key="2">
    <source>
        <dbReference type="ARBA" id="ARBA00022803"/>
    </source>
</evidence>
<organism evidence="5 6">
    <name type="scientific">Desulfovibrio ferrophilus</name>
    <dbReference type="NCBI Taxonomy" id="241368"/>
    <lineage>
        <taxon>Bacteria</taxon>
        <taxon>Pseudomonadati</taxon>
        <taxon>Thermodesulfobacteriota</taxon>
        <taxon>Desulfovibrionia</taxon>
        <taxon>Desulfovibrionales</taxon>
        <taxon>Desulfovibrionaceae</taxon>
        <taxon>Desulfovibrio</taxon>
    </lineage>
</organism>
<dbReference type="EMBL" id="AP017378">
    <property type="protein sequence ID" value="BBD06946.1"/>
    <property type="molecule type" value="Genomic_DNA"/>
</dbReference>
<sequence>MYTPLMRVLSTLLFTLLTLAAMTPVRAEAFLYPQMFIHENPAQLVKQGDQAASNNQWDEAVQAYSKAINTGDLDPVDMAAAYEKRGELWLKLEKPHQALADFRRSIEIAPGRATAFLARAKAWLAIGAKAQAQADTAVARRLCPDCFAATGKQ</sequence>
<dbReference type="Proteomes" id="UP000269883">
    <property type="component" value="Chromosome"/>
</dbReference>
<name>A0A2Z6AUT8_9BACT</name>
<dbReference type="InterPro" id="IPR050498">
    <property type="entry name" value="Ycf3"/>
</dbReference>
<reference evidence="5 6" key="1">
    <citation type="journal article" date="2018" name="Sci. Adv.">
        <title>Multi-heme cytochromes provide a pathway for survival in energy-limited environments.</title>
        <authorList>
            <person name="Deng X."/>
            <person name="Dohmae N."/>
            <person name="Nealson K.H."/>
            <person name="Hashimoto K."/>
            <person name="Okamoto A."/>
        </authorList>
    </citation>
    <scope>NUCLEOTIDE SEQUENCE [LARGE SCALE GENOMIC DNA]</scope>
    <source>
        <strain evidence="5 6">IS5</strain>
    </source>
</reference>
<dbReference type="PANTHER" id="PTHR44858">
    <property type="entry name" value="TETRATRICOPEPTIDE REPEAT PROTEIN 6"/>
    <property type="match status" value="1"/>
</dbReference>
<evidence type="ECO:0000256" key="1">
    <source>
        <dbReference type="ARBA" id="ARBA00022737"/>
    </source>
</evidence>
<dbReference type="SUPFAM" id="SSF48452">
    <property type="entry name" value="TPR-like"/>
    <property type="match status" value="1"/>
</dbReference>
<feature type="signal peptide" evidence="4">
    <location>
        <begin position="1"/>
        <end position="27"/>
    </location>
</feature>
<dbReference type="InterPro" id="IPR011990">
    <property type="entry name" value="TPR-like_helical_dom_sf"/>
</dbReference>
<feature type="chain" id="PRO_5016310630" evidence="4">
    <location>
        <begin position="28"/>
        <end position="153"/>
    </location>
</feature>
<gene>
    <name evidence="5" type="ORF">DFE_0220</name>
</gene>
<dbReference type="RefSeq" id="WP_126375737.1">
    <property type="nucleotide sequence ID" value="NZ_AP017378.1"/>
</dbReference>
<keyword evidence="2 3" id="KW-0802">TPR repeat</keyword>
<keyword evidence="1" id="KW-0677">Repeat</keyword>
<dbReference type="PANTHER" id="PTHR44858:SF1">
    <property type="entry name" value="UDP-N-ACETYLGLUCOSAMINE--PEPTIDE N-ACETYLGLUCOSAMINYLTRANSFERASE SPINDLY-RELATED"/>
    <property type="match status" value="1"/>
</dbReference>
<protein>
    <submittedName>
        <fullName evidence="5">Tetratricopeptide repeat protein</fullName>
    </submittedName>
</protein>
<dbReference type="SMART" id="SM00028">
    <property type="entry name" value="TPR"/>
    <property type="match status" value="2"/>
</dbReference>
<evidence type="ECO:0000256" key="3">
    <source>
        <dbReference type="PROSITE-ProRule" id="PRU00339"/>
    </source>
</evidence>
<feature type="repeat" description="TPR" evidence="3">
    <location>
        <begin position="79"/>
        <end position="112"/>
    </location>
</feature>
<dbReference type="OrthoDB" id="9814069at2"/>
<dbReference type="GO" id="GO:0009279">
    <property type="term" value="C:cell outer membrane"/>
    <property type="evidence" value="ECO:0007669"/>
    <property type="project" value="TreeGrafter"/>
</dbReference>
<dbReference type="InterPro" id="IPR019734">
    <property type="entry name" value="TPR_rpt"/>
</dbReference>
<evidence type="ECO:0000313" key="5">
    <source>
        <dbReference type="EMBL" id="BBD06946.1"/>
    </source>
</evidence>
<keyword evidence="4" id="KW-0732">Signal</keyword>
<keyword evidence="6" id="KW-1185">Reference proteome</keyword>
<dbReference type="KEGG" id="dfl:DFE_0220"/>
<dbReference type="AlphaFoldDB" id="A0A2Z6AUT8"/>
<dbReference type="Gene3D" id="1.25.40.10">
    <property type="entry name" value="Tetratricopeptide repeat domain"/>
    <property type="match status" value="1"/>
</dbReference>
<accession>A0A2Z6AUT8</accession>